<dbReference type="InterPro" id="IPR009057">
    <property type="entry name" value="Homeodomain-like_sf"/>
</dbReference>
<accession>A0A0S3F0F4</accession>
<dbReference type="SMART" id="SM00342">
    <property type="entry name" value="HTH_ARAC"/>
    <property type="match status" value="1"/>
</dbReference>
<evidence type="ECO:0000313" key="6">
    <source>
        <dbReference type="Proteomes" id="UP000056968"/>
    </source>
</evidence>
<protein>
    <recommendedName>
        <fullName evidence="4">HTH araC/xylS-type domain-containing protein</fullName>
    </recommendedName>
</protein>
<dbReference type="KEGG" id="sbd:ATN00_13495"/>
<evidence type="ECO:0000256" key="1">
    <source>
        <dbReference type="ARBA" id="ARBA00023015"/>
    </source>
</evidence>
<dbReference type="PROSITE" id="PS00041">
    <property type="entry name" value="HTH_ARAC_FAMILY_1"/>
    <property type="match status" value="1"/>
</dbReference>
<dbReference type="Gene3D" id="1.10.10.60">
    <property type="entry name" value="Homeodomain-like"/>
    <property type="match status" value="2"/>
</dbReference>
<dbReference type="InterPro" id="IPR018062">
    <property type="entry name" value="HTH_AraC-typ_CS"/>
</dbReference>
<dbReference type="InterPro" id="IPR018060">
    <property type="entry name" value="HTH_AraC"/>
</dbReference>
<dbReference type="Proteomes" id="UP000056968">
    <property type="component" value="Chromosome"/>
</dbReference>
<feature type="domain" description="HTH araC/xylS-type" evidence="4">
    <location>
        <begin position="58"/>
        <end position="156"/>
    </location>
</feature>
<evidence type="ECO:0000256" key="2">
    <source>
        <dbReference type="ARBA" id="ARBA00023125"/>
    </source>
</evidence>
<dbReference type="InterPro" id="IPR020449">
    <property type="entry name" value="Tscrpt_reg_AraC-type_HTH"/>
</dbReference>
<dbReference type="PRINTS" id="PR00032">
    <property type="entry name" value="HTHARAC"/>
</dbReference>
<dbReference type="PANTHER" id="PTHR46796">
    <property type="entry name" value="HTH-TYPE TRANSCRIPTIONAL ACTIVATOR RHAS-RELATED"/>
    <property type="match status" value="1"/>
</dbReference>
<keyword evidence="6" id="KW-1185">Reference proteome</keyword>
<evidence type="ECO:0000313" key="5">
    <source>
        <dbReference type="EMBL" id="ALR21157.1"/>
    </source>
</evidence>
<dbReference type="PROSITE" id="PS01124">
    <property type="entry name" value="HTH_ARAC_FAMILY_2"/>
    <property type="match status" value="1"/>
</dbReference>
<dbReference type="PANTHER" id="PTHR46796:SF13">
    <property type="entry name" value="HTH-TYPE TRANSCRIPTIONAL ACTIVATOR RHAS"/>
    <property type="match status" value="1"/>
</dbReference>
<evidence type="ECO:0000256" key="3">
    <source>
        <dbReference type="ARBA" id="ARBA00023163"/>
    </source>
</evidence>
<dbReference type="SUPFAM" id="SSF46689">
    <property type="entry name" value="Homeodomain-like"/>
    <property type="match status" value="1"/>
</dbReference>
<dbReference type="AlphaFoldDB" id="A0A0S3F0F4"/>
<dbReference type="Pfam" id="PF12833">
    <property type="entry name" value="HTH_18"/>
    <property type="match status" value="1"/>
</dbReference>
<keyword evidence="1" id="KW-0805">Transcription regulation</keyword>
<reference evidence="5 6" key="1">
    <citation type="submission" date="2015-11" db="EMBL/GenBank/DDBJ databases">
        <title>A Two-component Flavoprotein Monooxygenase System MeaXY Responsible for para-Hydroxylation of 2-Methyl-6-ethylaniline and 2,6-Diethylaniline in Sphingobium baderi DE-13.</title>
        <authorList>
            <person name="Cheng M."/>
            <person name="Meng Q."/>
            <person name="Yang Y."/>
            <person name="Chu C."/>
            <person name="Yan X."/>
            <person name="He J."/>
            <person name="Li S."/>
        </authorList>
    </citation>
    <scope>NUCLEOTIDE SEQUENCE [LARGE SCALE GENOMIC DNA]</scope>
    <source>
        <strain evidence="5 6">DE-13</strain>
    </source>
</reference>
<sequence>MQIAVQRLRQEALAPSFASELQVECTLIFLAAQLKRKMDNHQSFEPSDQGSLSGAGLQSIIERIHDEDGPTPSVKEFATMVTMSAPVFSLKFREATGQTLRHYVTTAKLEKAKRLLLEEADMVKQIAYRCGFTSAAAFSTSFRQETGMTPTEFREAVRIR</sequence>
<dbReference type="GO" id="GO:0003700">
    <property type="term" value="F:DNA-binding transcription factor activity"/>
    <property type="evidence" value="ECO:0007669"/>
    <property type="project" value="InterPro"/>
</dbReference>
<name>A0A0S3F0F4_9SPHN</name>
<dbReference type="STRING" id="1332080.ATN00_13495"/>
<evidence type="ECO:0000259" key="4">
    <source>
        <dbReference type="PROSITE" id="PS01124"/>
    </source>
</evidence>
<keyword evidence="3" id="KW-0804">Transcription</keyword>
<proteinExistence type="predicted"/>
<dbReference type="InterPro" id="IPR050204">
    <property type="entry name" value="AraC_XylS_family_regulators"/>
</dbReference>
<keyword evidence="2" id="KW-0238">DNA-binding</keyword>
<organism evidence="5 6">
    <name type="scientific">Sphingobium baderi</name>
    <dbReference type="NCBI Taxonomy" id="1332080"/>
    <lineage>
        <taxon>Bacteria</taxon>
        <taxon>Pseudomonadati</taxon>
        <taxon>Pseudomonadota</taxon>
        <taxon>Alphaproteobacteria</taxon>
        <taxon>Sphingomonadales</taxon>
        <taxon>Sphingomonadaceae</taxon>
        <taxon>Sphingobium</taxon>
    </lineage>
</organism>
<dbReference type="GO" id="GO:0043565">
    <property type="term" value="F:sequence-specific DNA binding"/>
    <property type="evidence" value="ECO:0007669"/>
    <property type="project" value="InterPro"/>
</dbReference>
<gene>
    <name evidence="5" type="ORF">ATN00_13495</name>
</gene>
<dbReference type="EMBL" id="CP013264">
    <property type="protein sequence ID" value="ALR21157.1"/>
    <property type="molecule type" value="Genomic_DNA"/>
</dbReference>